<dbReference type="SUPFAM" id="SSF54928">
    <property type="entry name" value="RNA-binding domain, RBD"/>
    <property type="match status" value="1"/>
</dbReference>
<keyword evidence="5" id="KW-1185">Reference proteome</keyword>
<gene>
    <name evidence="4" type="ORF">PBY51_022171</name>
</gene>
<evidence type="ECO:0000259" key="3">
    <source>
        <dbReference type="PROSITE" id="PS50102"/>
    </source>
</evidence>
<sequence length="788" mass="86389">MTAVVIHLVENLPARPTKTSNGPTHVSTPATAIATTSRTDLEMLLNVRGPLTPLGCRSSGNESKKHQPEETRLAKPQDGYRTAFSSPVSQGSSQPYEHIPLWARSSRLAVHKDPATLTNFSLDKDLERSQQWGKPELESQMLSSQGQSFHYTYVEVSRSQSEWPNMETDSPEYYSMDSFQRDGETEYNDRSFIQSGEQTHPPLVEDTSTKEGCAEHTMYGKKNPADESNESMSRFEDQSSTFHTIMEKDESIVACEAVEDMQARNNGLHSADGEAQAATSDILKSLMKTAEKYIPSTPQVLTCDAMVGTELPPCTSDSTQTKGPEAADKNVNTEVQIADLDCLILAFIKLKEKEKSWSCKQRKECECLQRAQRAELSLLALQYSMCRQHCSGLYYTSTEGGPPPSNNPPANVASVLQKLESDYKAMRDQILAGVPLEQLKPLSVDSEEITTGGRYIPAQMVGDVLGNDPSGISQEGSSPREDPGCPDDQIRSDSQSNNKEKQMKENSTAKKAVTLVPQERDATYNAHNPEEKQTTAACTDVSKGEVWFDAEEDLQPAAAAGTGQDETNGEGSGIEASGSREVESSVLYVSNLPSNTTESDVMLWFEKYHASEVRISALKKDLRVAIVMISGAQCAEAAVRELDGCSVHGHFLRVEHINRARDESQSQNQASGTVRGPESAKTQTSESDGSRAERKPPLSSSLRNRKVLSISPTGKGTFVPQHYGTMGGFDTLMTELTQRHPGVPRQRFVDALLELKVKHKGVLSGLPLRIIREMTSELLTGAESATPR</sequence>
<feature type="domain" description="RRM" evidence="3">
    <location>
        <begin position="585"/>
        <end position="659"/>
    </location>
</feature>
<feature type="region of interest" description="Disordered" evidence="2">
    <location>
        <begin position="659"/>
        <end position="722"/>
    </location>
</feature>
<feature type="compositionally biased region" description="Basic and acidic residues" evidence="2">
    <location>
        <begin position="478"/>
        <end position="491"/>
    </location>
</feature>
<protein>
    <recommendedName>
        <fullName evidence="3">RRM domain-containing protein</fullName>
    </recommendedName>
</protein>
<proteinExistence type="predicted"/>
<dbReference type="InterPro" id="IPR012677">
    <property type="entry name" value="Nucleotide-bd_a/b_plait_sf"/>
</dbReference>
<feature type="compositionally biased region" description="Polar residues" evidence="2">
    <location>
        <begin position="83"/>
        <end position="94"/>
    </location>
</feature>
<dbReference type="GO" id="GO:0003723">
    <property type="term" value="F:RNA binding"/>
    <property type="evidence" value="ECO:0007669"/>
    <property type="project" value="UniProtKB-UniRule"/>
</dbReference>
<dbReference type="CDD" id="cd00590">
    <property type="entry name" value="RRM_SF"/>
    <property type="match status" value="1"/>
</dbReference>
<dbReference type="EMBL" id="JAUZQC010000013">
    <property type="protein sequence ID" value="KAK5860710.1"/>
    <property type="molecule type" value="Genomic_DNA"/>
</dbReference>
<name>A0AAN7XJB4_ELEMC</name>
<accession>A0AAN7XJB4</accession>
<dbReference type="AlphaFoldDB" id="A0AAN7XJB4"/>
<evidence type="ECO:0000313" key="5">
    <source>
        <dbReference type="Proteomes" id="UP001346869"/>
    </source>
</evidence>
<dbReference type="InterPro" id="IPR035979">
    <property type="entry name" value="RBD_domain_sf"/>
</dbReference>
<dbReference type="InterPro" id="IPR000504">
    <property type="entry name" value="RRM_dom"/>
</dbReference>
<dbReference type="SMART" id="SM00360">
    <property type="entry name" value="RRM"/>
    <property type="match status" value="1"/>
</dbReference>
<reference evidence="4 5" key="2">
    <citation type="journal article" date="2023" name="Mol. Biol. Evol.">
        <title>Genomics of Secondarily Temperate Adaptation in the Only Non-Antarctic Icefish.</title>
        <authorList>
            <person name="Rivera-Colon A.G."/>
            <person name="Rayamajhi N."/>
            <person name="Minhas B.F."/>
            <person name="Madrigal G."/>
            <person name="Bilyk K.T."/>
            <person name="Yoon V."/>
            <person name="Hune M."/>
            <person name="Gregory S."/>
            <person name="Cheng C.H.C."/>
            <person name="Catchen J.M."/>
        </authorList>
    </citation>
    <scope>NUCLEOTIDE SEQUENCE [LARGE SCALE GENOMIC DNA]</scope>
    <source>
        <strain evidence="4">JMC-PN-2008</strain>
    </source>
</reference>
<feature type="compositionally biased region" description="Basic and acidic residues" evidence="2">
    <location>
        <begin position="498"/>
        <end position="508"/>
    </location>
</feature>
<dbReference type="PANTHER" id="PTHR17550">
    <property type="entry name" value="E3 UBIQUITIN-PROTEIN LIGASE TTC3"/>
    <property type="match status" value="1"/>
</dbReference>
<dbReference type="Gene3D" id="3.30.70.330">
    <property type="match status" value="1"/>
</dbReference>
<feature type="region of interest" description="Disordered" evidence="2">
    <location>
        <begin position="460"/>
        <end position="538"/>
    </location>
</feature>
<dbReference type="PROSITE" id="PS50102">
    <property type="entry name" value="RRM"/>
    <property type="match status" value="1"/>
</dbReference>
<evidence type="ECO:0000313" key="4">
    <source>
        <dbReference type="EMBL" id="KAK5860710.1"/>
    </source>
</evidence>
<feature type="compositionally biased region" description="Basic and acidic residues" evidence="2">
    <location>
        <begin position="518"/>
        <end position="533"/>
    </location>
</feature>
<comment type="caution">
    <text evidence="4">The sequence shown here is derived from an EMBL/GenBank/DDBJ whole genome shotgun (WGS) entry which is preliminary data.</text>
</comment>
<feature type="region of interest" description="Disordered" evidence="2">
    <location>
        <begin position="51"/>
        <end position="94"/>
    </location>
</feature>
<evidence type="ECO:0000256" key="2">
    <source>
        <dbReference type="SAM" id="MobiDB-lite"/>
    </source>
</evidence>
<dbReference type="PANTHER" id="PTHR17550:SF7">
    <property type="entry name" value="RNA-BINDING PROTEIN 44"/>
    <property type="match status" value="1"/>
</dbReference>
<evidence type="ECO:0000256" key="1">
    <source>
        <dbReference type="PROSITE-ProRule" id="PRU00176"/>
    </source>
</evidence>
<dbReference type="Proteomes" id="UP001346869">
    <property type="component" value="Unassembled WGS sequence"/>
</dbReference>
<dbReference type="Pfam" id="PF00076">
    <property type="entry name" value="RRM_1"/>
    <property type="match status" value="1"/>
</dbReference>
<organism evidence="4 5">
    <name type="scientific">Eleginops maclovinus</name>
    <name type="common">Patagonian blennie</name>
    <name type="synonym">Eleginus maclovinus</name>
    <dbReference type="NCBI Taxonomy" id="56733"/>
    <lineage>
        <taxon>Eukaryota</taxon>
        <taxon>Metazoa</taxon>
        <taxon>Chordata</taxon>
        <taxon>Craniata</taxon>
        <taxon>Vertebrata</taxon>
        <taxon>Euteleostomi</taxon>
        <taxon>Actinopterygii</taxon>
        <taxon>Neopterygii</taxon>
        <taxon>Teleostei</taxon>
        <taxon>Neoteleostei</taxon>
        <taxon>Acanthomorphata</taxon>
        <taxon>Eupercaria</taxon>
        <taxon>Perciformes</taxon>
        <taxon>Notothenioidei</taxon>
        <taxon>Eleginopidae</taxon>
        <taxon>Eleginops</taxon>
    </lineage>
</organism>
<keyword evidence="1" id="KW-0694">RNA-binding</keyword>
<feature type="region of interest" description="Disordered" evidence="2">
    <location>
        <begin position="559"/>
        <end position="580"/>
    </location>
</feature>
<reference evidence="4 5" key="1">
    <citation type="journal article" date="2023" name="Genes (Basel)">
        <title>Chromosome-Level Genome Assembly and Circadian Gene Repertoire of the Patagonia Blennie Eleginops maclovinus-The Closest Ancestral Proxy of Antarctic Cryonotothenioids.</title>
        <authorList>
            <person name="Cheng C.C."/>
            <person name="Rivera-Colon A.G."/>
            <person name="Minhas B.F."/>
            <person name="Wilson L."/>
            <person name="Rayamajhi N."/>
            <person name="Vargas-Chacoff L."/>
            <person name="Catchen J.M."/>
        </authorList>
    </citation>
    <scope>NUCLEOTIDE SEQUENCE [LARGE SCALE GENOMIC DNA]</scope>
    <source>
        <strain evidence="4">JMC-PN-2008</strain>
    </source>
</reference>
<feature type="compositionally biased region" description="Basic and acidic residues" evidence="2">
    <location>
        <begin position="62"/>
        <end position="75"/>
    </location>
</feature>